<dbReference type="AlphaFoldDB" id="A0A6J3LZT5"/>
<dbReference type="PROSITE" id="PS00113">
    <property type="entry name" value="ADENYLATE_KINASE"/>
    <property type="match status" value="1"/>
</dbReference>
<dbReference type="OrthoDB" id="442176at2759"/>
<dbReference type="InterPro" id="IPR033690">
    <property type="entry name" value="Adenylat_kinase_CS"/>
</dbReference>
<evidence type="ECO:0000313" key="1">
    <source>
        <dbReference type="Proteomes" id="UP000504637"/>
    </source>
</evidence>
<dbReference type="SUPFAM" id="SSF52540">
    <property type="entry name" value="P-loop containing nucleoside triphosphate hydrolases"/>
    <property type="match status" value="1"/>
</dbReference>
<name>A0A6J3LZT5_9PEZI</name>
<sequence length="113" mass="12956">MEGNQVVVVDGFPRDIEQVNFLSGTNFQPYVVLLFDCPGDIARDRYLHRDIAGRDKSPAIFARRYVEFVRLNQAVLEAFKEVGVLLTVDTSRETETSYKHLLKALQESKYNLC</sequence>
<proteinExistence type="predicted"/>
<protein>
    <recommendedName>
        <fullName evidence="3">P-loop containing nucleoside triphosphate hydrolase protein</fullName>
    </recommendedName>
</protein>
<dbReference type="InterPro" id="IPR027417">
    <property type="entry name" value="P-loop_NTPase"/>
</dbReference>
<evidence type="ECO:0000313" key="2">
    <source>
        <dbReference type="RefSeq" id="XP_033457183.1"/>
    </source>
</evidence>
<gene>
    <name evidence="2" type="ORF">K489DRAFT_382902</name>
</gene>
<organism evidence="2">
    <name type="scientific">Dissoconium aciculare CBS 342.82</name>
    <dbReference type="NCBI Taxonomy" id="1314786"/>
    <lineage>
        <taxon>Eukaryota</taxon>
        <taxon>Fungi</taxon>
        <taxon>Dikarya</taxon>
        <taxon>Ascomycota</taxon>
        <taxon>Pezizomycotina</taxon>
        <taxon>Dothideomycetes</taxon>
        <taxon>Dothideomycetidae</taxon>
        <taxon>Mycosphaerellales</taxon>
        <taxon>Dissoconiaceae</taxon>
        <taxon>Dissoconium</taxon>
    </lineage>
</organism>
<accession>A0A6J3LZT5</accession>
<keyword evidence="1" id="KW-1185">Reference proteome</keyword>
<reference evidence="2" key="2">
    <citation type="submission" date="2020-04" db="EMBL/GenBank/DDBJ databases">
        <authorList>
            <consortium name="NCBI Genome Project"/>
        </authorList>
    </citation>
    <scope>NUCLEOTIDE SEQUENCE</scope>
    <source>
        <strain evidence="2">CBS 342.82</strain>
    </source>
</reference>
<dbReference type="GeneID" id="54363286"/>
<evidence type="ECO:0008006" key="3">
    <source>
        <dbReference type="Google" id="ProtNLM"/>
    </source>
</evidence>
<dbReference type="Gene3D" id="3.40.50.300">
    <property type="entry name" value="P-loop containing nucleotide triphosphate hydrolases"/>
    <property type="match status" value="1"/>
</dbReference>
<reference evidence="2" key="3">
    <citation type="submission" date="2025-08" db="UniProtKB">
        <authorList>
            <consortium name="RefSeq"/>
        </authorList>
    </citation>
    <scope>IDENTIFICATION</scope>
    <source>
        <strain evidence="2">CBS 342.82</strain>
    </source>
</reference>
<dbReference type="Proteomes" id="UP000504637">
    <property type="component" value="Unplaced"/>
</dbReference>
<reference evidence="2" key="1">
    <citation type="submission" date="2020-01" db="EMBL/GenBank/DDBJ databases">
        <authorList>
            <consortium name="DOE Joint Genome Institute"/>
            <person name="Haridas S."/>
            <person name="Albert R."/>
            <person name="Binder M."/>
            <person name="Bloem J."/>
            <person name="Labutti K."/>
            <person name="Salamov A."/>
            <person name="Andreopoulos B."/>
            <person name="Baker S.E."/>
            <person name="Barry K."/>
            <person name="Bills G."/>
            <person name="Bluhm B.H."/>
            <person name="Cannon C."/>
            <person name="Castanera R."/>
            <person name="Culley D.E."/>
            <person name="Daum C."/>
            <person name="Ezra D."/>
            <person name="Gonzalez J.B."/>
            <person name="Henrissat B."/>
            <person name="Kuo A."/>
            <person name="Liang C."/>
            <person name="Lipzen A."/>
            <person name="Lutzoni F."/>
            <person name="Magnuson J."/>
            <person name="Mondo S."/>
            <person name="Nolan M."/>
            <person name="Ohm R."/>
            <person name="Pangilinan J."/>
            <person name="Park H.-J."/>
            <person name="Ramirez L."/>
            <person name="Alfaro M."/>
            <person name="Sun H."/>
            <person name="Tritt A."/>
            <person name="Yoshinaga Y."/>
            <person name="Zwiers L.-H."/>
            <person name="Turgeon B.G."/>
            <person name="Goodwin S.B."/>
            <person name="Spatafora J.W."/>
            <person name="Crous P.W."/>
            <person name="Grigoriev I.V."/>
        </authorList>
    </citation>
    <scope>NUCLEOTIDE SEQUENCE</scope>
    <source>
        <strain evidence="2">CBS 342.82</strain>
    </source>
</reference>
<dbReference type="RefSeq" id="XP_033457183.1">
    <property type="nucleotide sequence ID" value="XM_033605486.1"/>
</dbReference>